<evidence type="ECO:0000256" key="19">
    <source>
        <dbReference type="SAM" id="SignalP"/>
    </source>
</evidence>
<evidence type="ECO:0000256" key="6">
    <source>
        <dbReference type="ARBA" id="ARBA00022714"/>
    </source>
</evidence>
<evidence type="ECO:0000256" key="16">
    <source>
        <dbReference type="ARBA" id="ARBA00047828"/>
    </source>
</evidence>
<evidence type="ECO:0000256" key="9">
    <source>
        <dbReference type="ARBA" id="ARBA00022982"/>
    </source>
</evidence>
<dbReference type="Pfam" id="PF25471">
    <property type="entry name" value="TM_PetC"/>
    <property type="match status" value="1"/>
</dbReference>
<dbReference type="GO" id="GO:0046872">
    <property type="term" value="F:metal ion binding"/>
    <property type="evidence" value="ECO:0007669"/>
    <property type="project" value="UniProtKB-KW"/>
</dbReference>
<dbReference type="InterPro" id="IPR057415">
    <property type="entry name" value="TM_PetC"/>
</dbReference>
<accession>A0A0G4EWA1</accession>
<evidence type="ECO:0000256" key="7">
    <source>
        <dbReference type="ARBA" id="ARBA00022723"/>
    </source>
</evidence>
<dbReference type="OrthoDB" id="1655709at2759"/>
<dbReference type="OMA" id="FTPWTET"/>
<keyword evidence="7" id="KW-0479">Metal-binding</keyword>
<evidence type="ECO:0000256" key="1">
    <source>
        <dbReference type="ARBA" id="ARBA00004167"/>
    </source>
</evidence>
<evidence type="ECO:0000256" key="18">
    <source>
        <dbReference type="SAM" id="Phobius"/>
    </source>
</evidence>
<evidence type="ECO:0000313" key="22">
    <source>
        <dbReference type="Proteomes" id="UP000041254"/>
    </source>
</evidence>
<evidence type="ECO:0000256" key="14">
    <source>
        <dbReference type="ARBA" id="ARBA00023157"/>
    </source>
</evidence>
<keyword evidence="5 18" id="KW-0812">Transmembrane</keyword>
<proteinExistence type="inferred from homology"/>
<dbReference type="PANTHER" id="PTHR10134">
    <property type="entry name" value="CYTOCHROME B-C1 COMPLEX SUBUNIT RIESKE, MITOCHONDRIAL"/>
    <property type="match status" value="1"/>
</dbReference>
<name>A0A0G4EWA1_VITBC</name>
<reference evidence="21 22" key="1">
    <citation type="submission" date="2014-11" db="EMBL/GenBank/DDBJ databases">
        <authorList>
            <person name="Zhu J."/>
            <person name="Qi W."/>
            <person name="Song R."/>
        </authorList>
    </citation>
    <scope>NUCLEOTIDE SEQUENCE [LARGE SCALE GENOMIC DNA]</scope>
</reference>
<keyword evidence="12" id="KW-0411">Iron-sulfur</keyword>
<keyword evidence="19" id="KW-0732">Signal</keyword>
<dbReference type="GO" id="GO:0009496">
    <property type="term" value="F:plastoquinol--plastocyanin reductase activity"/>
    <property type="evidence" value="ECO:0007669"/>
    <property type="project" value="UniProtKB-EC"/>
</dbReference>
<evidence type="ECO:0000256" key="13">
    <source>
        <dbReference type="ARBA" id="ARBA00023136"/>
    </source>
</evidence>
<comment type="subcellular location">
    <subcellularLocation>
        <location evidence="1">Membrane</location>
        <topology evidence="1">Single-pass membrane protein</topology>
    </subcellularLocation>
    <subcellularLocation>
        <location evidence="17">Thylakoid</location>
    </subcellularLocation>
</comment>
<keyword evidence="10 18" id="KW-1133">Transmembrane helix</keyword>
<evidence type="ECO:0000256" key="5">
    <source>
        <dbReference type="ARBA" id="ARBA00022692"/>
    </source>
</evidence>
<feature type="transmembrane region" description="Helical" evidence="18">
    <location>
        <begin position="81"/>
        <end position="102"/>
    </location>
</feature>
<dbReference type="InterPro" id="IPR005805">
    <property type="entry name" value="Rieske_Fe-S_prot_C"/>
</dbReference>
<evidence type="ECO:0000256" key="11">
    <source>
        <dbReference type="ARBA" id="ARBA00023004"/>
    </source>
</evidence>
<dbReference type="EMBL" id="CDMY01000328">
    <property type="protein sequence ID" value="CEM02528.1"/>
    <property type="molecule type" value="Genomic_DNA"/>
</dbReference>
<evidence type="ECO:0000256" key="2">
    <source>
        <dbReference type="ARBA" id="ARBA00010651"/>
    </source>
</evidence>
<dbReference type="Proteomes" id="UP000041254">
    <property type="component" value="Unassembled WGS sequence"/>
</dbReference>
<dbReference type="Gene3D" id="1.20.5.700">
    <property type="entry name" value="Single helix bin"/>
    <property type="match status" value="1"/>
</dbReference>
<dbReference type="GO" id="GO:0016020">
    <property type="term" value="C:membrane"/>
    <property type="evidence" value="ECO:0007669"/>
    <property type="project" value="UniProtKB-SubCell"/>
</dbReference>
<comment type="cofactor">
    <cofactor evidence="15">
        <name>[2Fe-2S] cluster</name>
        <dbReference type="ChEBI" id="CHEBI:190135"/>
    </cofactor>
</comment>
<evidence type="ECO:0000256" key="4">
    <source>
        <dbReference type="ARBA" id="ARBA00022448"/>
    </source>
</evidence>
<dbReference type="Pfam" id="PF00355">
    <property type="entry name" value="Rieske"/>
    <property type="match status" value="1"/>
</dbReference>
<organism evidence="21 22">
    <name type="scientific">Vitrella brassicaformis (strain CCMP3155)</name>
    <dbReference type="NCBI Taxonomy" id="1169540"/>
    <lineage>
        <taxon>Eukaryota</taxon>
        <taxon>Sar</taxon>
        <taxon>Alveolata</taxon>
        <taxon>Colpodellida</taxon>
        <taxon>Vitrellaceae</taxon>
        <taxon>Vitrella</taxon>
    </lineage>
</organism>
<dbReference type="InParanoid" id="A0A0G4EWA1"/>
<evidence type="ECO:0000256" key="12">
    <source>
        <dbReference type="ARBA" id="ARBA00023014"/>
    </source>
</evidence>
<dbReference type="InterPro" id="IPR017941">
    <property type="entry name" value="Rieske_2Fe-2S"/>
</dbReference>
<feature type="signal peptide" evidence="19">
    <location>
        <begin position="1"/>
        <end position="18"/>
    </location>
</feature>
<keyword evidence="13 18" id="KW-0472">Membrane</keyword>
<keyword evidence="8" id="KW-1278">Translocase</keyword>
<evidence type="ECO:0000256" key="17">
    <source>
        <dbReference type="ARBA" id="ARBA00060385"/>
    </source>
</evidence>
<keyword evidence="22" id="KW-1185">Reference proteome</keyword>
<dbReference type="STRING" id="1169540.A0A0G4EWA1"/>
<keyword evidence="9" id="KW-0249">Electron transport</keyword>
<sequence>MNSLVGAVFLCLVATGLSASLRQRDTSAFVPPTPFGVSSGLSNAVQRCSDLCQARGETLLMATAGEENLGAPPADMDRRNILNALTLGAVGLPILQAAYFYLGFFVPPSKKGGAGAGVPALDRVGNQVTVKQWLASHNAGDRELVQGIKGDAYYLVVNDEKTNVKDFGINAVCTHLGCVVPWNAAQNRFICPCHGSQYDANGKVVRGPAPLSLALAHVEADDKGGIVFKEWKKSEEDFRTGETPWWS</sequence>
<dbReference type="GO" id="GO:0009579">
    <property type="term" value="C:thylakoid"/>
    <property type="evidence" value="ECO:0007669"/>
    <property type="project" value="UniProtKB-SubCell"/>
</dbReference>
<keyword evidence="4" id="KW-0813">Transport</keyword>
<dbReference type="SUPFAM" id="SSF50022">
    <property type="entry name" value="ISP domain"/>
    <property type="match status" value="1"/>
</dbReference>
<dbReference type="InterPro" id="IPR036922">
    <property type="entry name" value="Rieske_2Fe-2S_sf"/>
</dbReference>
<dbReference type="CDD" id="cd03471">
    <property type="entry name" value="Rieske_cytochrome_b6f"/>
    <property type="match status" value="1"/>
</dbReference>
<protein>
    <recommendedName>
        <fullName evidence="3">plastoquinol--plastocyanin reductase</fullName>
        <ecNumber evidence="3">7.1.1.6</ecNumber>
    </recommendedName>
</protein>
<comment type="catalytic activity">
    <reaction evidence="16">
        <text>2 oxidized [plastocyanin] + a plastoquinol + 2 H(+)(in) = 2 reduced [plastocyanin] + a plastoquinone + 4 H(+)(out)</text>
        <dbReference type="Rhea" id="RHEA:22148"/>
        <dbReference type="Rhea" id="RHEA-COMP:9561"/>
        <dbReference type="Rhea" id="RHEA-COMP:9562"/>
        <dbReference type="Rhea" id="RHEA-COMP:10039"/>
        <dbReference type="Rhea" id="RHEA-COMP:10040"/>
        <dbReference type="ChEBI" id="CHEBI:15378"/>
        <dbReference type="ChEBI" id="CHEBI:17757"/>
        <dbReference type="ChEBI" id="CHEBI:29036"/>
        <dbReference type="ChEBI" id="CHEBI:49552"/>
        <dbReference type="ChEBI" id="CHEBI:62192"/>
        <dbReference type="EC" id="7.1.1.6"/>
    </reaction>
</comment>
<dbReference type="FunFam" id="2.102.10.10:FF:000007">
    <property type="entry name" value="Cytochrome b6-f complex iron-sulfur subunit"/>
    <property type="match status" value="1"/>
</dbReference>
<evidence type="ECO:0000256" key="10">
    <source>
        <dbReference type="ARBA" id="ARBA00022989"/>
    </source>
</evidence>
<dbReference type="PROSITE" id="PS51296">
    <property type="entry name" value="RIESKE"/>
    <property type="match status" value="1"/>
</dbReference>
<evidence type="ECO:0000256" key="15">
    <source>
        <dbReference type="ARBA" id="ARBA00034078"/>
    </source>
</evidence>
<evidence type="ECO:0000256" key="8">
    <source>
        <dbReference type="ARBA" id="ARBA00022967"/>
    </source>
</evidence>
<dbReference type="Gene3D" id="2.102.10.10">
    <property type="entry name" value="Rieske [2Fe-2S] iron-sulphur domain"/>
    <property type="match status" value="1"/>
</dbReference>
<dbReference type="InterPro" id="IPR014349">
    <property type="entry name" value="Rieske_Fe-S_prot"/>
</dbReference>
<feature type="chain" id="PRO_5005187711" description="plastoquinol--plastocyanin reductase" evidence="19">
    <location>
        <begin position="19"/>
        <end position="247"/>
    </location>
</feature>
<dbReference type="GO" id="GO:0051537">
    <property type="term" value="F:2 iron, 2 sulfur cluster binding"/>
    <property type="evidence" value="ECO:0007669"/>
    <property type="project" value="UniProtKB-KW"/>
</dbReference>
<dbReference type="PRINTS" id="PR00162">
    <property type="entry name" value="RIESKE"/>
</dbReference>
<comment type="similarity">
    <text evidence="2">Belongs to the Rieske iron-sulfur protein family.</text>
</comment>
<dbReference type="EC" id="7.1.1.6" evidence="3"/>
<gene>
    <name evidence="21" type="ORF">Vbra_13677</name>
</gene>
<dbReference type="NCBIfam" id="NF010001">
    <property type="entry name" value="PRK13474.1"/>
    <property type="match status" value="1"/>
</dbReference>
<evidence type="ECO:0000259" key="20">
    <source>
        <dbReference type="PROSITE" id="PS51296"/>
    </source>
</evidence>
<keyword evidence="6" id="KW-0001">2Fe-2S</keyword>
<dbReference type="AlphaFoldDB" id="A0A0G4EWA1"/>
<keyword evidence="11" id="KW-0408">Iron</keyword>
<keyword evidence="14" id="KW-1015">Disulfide bond</keyword>
<evidence type="ECO:0000256" key="3">
    <source>
        <dbReference type="ARBA" id="ARBA00012952"/>
    </source>
</evidence>
<dbReference type="VEuPathDB" id="CryptoDB:Vbra_13677"/>
<feature type="domain" description="Rieske" evidence="20">
    <location>
        <begin position="130"/>
        <end position="227"/>
    </location>
</feature>
<evidence type="ECO:0000313" key="21">
    <source>
        <dbReference type="EMBL" id="CEM02528.1"/>
    </source>
</evidence>